<sequence>MRLSDEVRALVQRDGVVARRDRPELAGAMARLVRDGELVAVLPGVYATAATSGERAARLAALARWAPDAVLVGRTAAQVTFWPQLPGASVECALPWARDPQPGFTFSKRRVPPELLLERQGLRATCPDLTALDLSTELGGDAIDRLLLTRAGTLPGLHEALRLCPSRAGNVDRRAVLLDSRDEPWSAAERLCHRLLRGAGITGWKANLPVHLRGHHYFLDVGFPALRLVIEIDGRLHQTDPELFESDRWRQNDLVLEGWMVLRVTWRMLEDHPDVVVKLVEEAICSIRSPRWR</sequence>
<keyword evidence="2" id="KW-0540">Nuclease</keyword>
<dbReference type="EMBL" id="JACHZG010000001">
    <property type="protein sequence ID" value="MBB3328534.1"/>
    <property type="molecule type" value="Genomic_DNA"/>
</dbReference>
<keyword evidence="2" id="KW-0378">Hydrolase</keyword>
<gene>
    <name evidence="2" type="ORF">FHX39_003478</name>
</gene>
<evidence type="ECO:0000259" key="1">
    <source>
        <dbReference type="Pfam" id="PF04480"/>
    </source>
</evidence>
<keyword evidence="3" id="KW-1185">Reference proteome</keyword>
<protein>
    <submittedName>
        <fullName evidence="2">Very-short-patch-repair endonuclease</fullName>
    </submittedName>
</protein>
<dbReference type="SUPFAM" id="SSF52980">
    <property type="entry name" value="Restriction endonuclease-like"/>
    <property type="match status" value="1"/>
</dbReference>
<evidence type="ECO:0000313" key="2">
    <source>
        <dbReference type="EMBL" id="MBB3328534.1"/>
    </source>
</evidence>
<comment type="caution">
    <text evidence="2">The sequence shown here is derived from an EMBL/GenBank/DDBJ whole genome shotgun (WGS) entry which is preliminary data.</text>
</comment>
<dbReference type="InterPro" id="IPR007569">
    <property type="entry name" value="DUF559"/>
</dbReference>
<keyword evidence="2" id="KW-0255">Endonuclease</keyword>
<evidence type="ECO:0000313" key="3">
    <source>
        <dbReference type="Proteomes" id="UP000565572"/>
    </source>
</evidence>
<organism evidence="2 3">
    <name type="scientific">Microlunatus antarcticus</name>
    <dbReference type="NCBI Taxonomy" id="53388"/>
    <lineage>
        <taxon>Bacteria</taxon>
        <taxon>Bacillati</taxon>
        <taxon>Actinomycetota</taxon>
        <taxon>Actinomycetes</taxon>
        <taxon>Propionibacteriales</taxon>
        <taxon>Propionibacteriaceae</taxon>
        <taxon>Microlunatus</taxon>
    </lineage>
</organism>
<dbReference type="Pfam" id="PF04480">
    <property type="entry name" value="DUF559"/>
    <property type="match status" value="1"/>
</dbReference>
<reference evidence="2 3" key="1">
    <citation type="submission" date="2020-08" db="EMBL/GenBank/DDBJ databases">
        <title>Sequencing the genomes of 1000 actinobacteria strains.</title>
        <authorList>
            <person name="Klenk H.-P."/>
        </authorList>
    </citation>
    <scope>NUCLEOTIDE SEQUENCE [LARGE SCALE GENOMIC DNA]</scope>
    <source>
        <strain evidence="2 3">DSM 11053</strain>
    </source>
</reference>
<dbReference type="RefSeq" id="WP_183340453.1">
    <property type="nucleotide sequence ID" value="NZ_JACHZG010000001.1"/>
</dbReference>
<dbReference type="Proteomes" id="UP000565572">
    <property type="component" value="Unassembled WGS sequence"/>
</dbReference>
<name>A0A7W5P8D8_9ACTN</name>
<dbReference type="InterPro" id="IPR011335">
    <property type="entry name" value="Restrct_endonuc-II-like"/>
</dbReference>
<dbReference type="AlphaFoldDB" id="A0A7W5P8D8"/>
<feature type="domain" description="DUF559" evidence="1">
    <location>
        <begin position="187"/>
        <end position="282"/>
    </location>
</feature>
<dbReference type="GO" id="GO:0004519">
    <property type="term" value="F:endonuclease activity"/>
    <property type="evidence" value="ECO:0007669"/>
    <property type="project" value="UniProtKB-KW"/>
</dbReference>
<accession>A0A7W5P8D8</accession>
<proteinExistence type="predicted"/>
<dbReference type="Gene3D" id="3.40.960.10">
    <property type="entry name" value="VSR Endonuclease"/>
    <property type="match status" value="1"/>
</dbReference>